<reference evidence="2" key="1">
    <citation type="journal article" date="2022" name="bioRxiv">
        <title>Sequencing and chromosome-scale assembly of the giantPleurodeles waltlgenome.</title>
        <authorList>
            <person name="Brown T."/>
            <person name="Elewa A."/>
            <person name="Iarovenko S."/>
            <person name="Subramanian E."/>
            <person name="Araus A.J."/>
            <person name="Petzold A."/>
            <person name="Susuki M."/>
            <person name="Suzuki K.-i.T."/>
            <person name="Hayashi T."/>
            <person name="Toyoda A."/>
            <person name="Oliveira C."/>
            <person name="Osipova E."/>
            <person name="Leigh N.D."/>
            <person name="Simon A."/>
            <person name="Yun M.H."/>
        </authorList>
    </citation>
    <scope>NUCLEOTIDE SEQUENCE</scope>
    <source>
        <strain evidence="2">20211129_DDA</strain>
        <tissue evidence="2">Liver</tissue>
    </source>
</reference>
<organism evidence="2 3">
    <name type="scientific">Pleurodeles waltl</name>
    <name type="common">Iberian ribbed newt</name>
    <dbReference type="NCBI Taxonomy" id="8319"/>
    <lineage>
        <taxon>Eukaryota</taxon>
        <taxon>Metazoa</taxon>
        <taxon>Chordata</taxon>
        <taxon>Craniata</taxon>
        <taxon>Vertebrata</taxon>
        <taxon>Euteleostomi</taxon>
        <taxon>Amphibia</taxon>
        <taxon>Batrachia</taxon>
        <taxon>Caudata</taxon>
        <taxon>Salamandroidea</taxon>
        <taxon>Salamandridae</taxon>
        <taxon>Pleurodelinae</taxon>
        <taxon>Pleurodeles</taxon>
    </lineage>
</organism>
<dbReference type="AlphaFoldDB" id="A0AAV7LGV6"/>
<evidence type="ECO:0000313" key="3">
    <source>
        <dbReference type="Proteomes" id="UP001066276"/>
    </source>
</evidence>
<feature type="region of interest" description="Disordered" evidence="1">
    <location>
        <begin position="44"/>
        <end position="83"/>
    </location>
</feature>
<feature type="compositionally biased region" description="Basic residues" evidence="1">
    <location>
        <begin position="53"/>
        <end position="65"/>
    </location>
</feature>
<comment type="caution">
    <text evidence="2">The sequence shown here is derived from an EMBL/GenBank/DDBJ whole genome shotgun (WGS) entry which is preliminary data.</text>
</comment>
<dbReference type="EMBL" id="JANPWB010000015">
    <property type="protein sequence ID" value="KAJ1089729.1"/>
    <property type="molecule type" value="Genomic_DNA"/>
</dbReference>
<feature type="region of interest" description="Disordered" evidence="1">
    <location>
        <begin position="136"/>
        <end position="161"/>
    </location>
</feature>
<protein>
    <submittedName>
        <fullName evidence="2">Uncharacterized protein</fullName>
    </submittedName>
</protein>
<keyword evidence="3" id="KW-1185">Reference proteome</keyword>
<sequence>MMSPWDLVSPQARDSVDPGPFPGSRPSFLPFRCPLGCRLQDPQGPCLQSLPRSRSRSRGVHRRSGLRPPAHRSMTPARPGAIHPRCRWSRLQSPGWSLFRRDGWCVALGAAPAAPVGLLQSGPVRCSPGYLGRRANLTSARSGPPIGAAHQRQQALPRPGF</sequence>
<accession>A0AAV7LGV6</accession>
<proteinExistence type="predicted"/>
<name>A0AAV7LGV6_PLEWA</name>
<evidence type="ECO:0000256" key="1">
    <source>
        <dbReference type="SAM" id="MobiDB-lite"/>
    </source>
</evidence>
<evidence type="ECO:0000313" key="2">
    <source>
        <dbReference type="EMBL" id="KAJ1089729.1"/>
    </source>
</evidence>
<gene>
    <name evidence="2" type="ORF">NDU88_002874</name>
</gene>
<feature type="region of interest" description="Disordered" evidence="1">
    <location>
        <begin position="1"/>
        <end position="23"/>
    </location>
</feature>
<dbReference type="Proteomes" id="UP001066276">
    <property type="component" value="Chromosome 11"/>
</dbReference>